<evidence type="ECO:0000313" key="2">
    <source>
        <dbReference type="Proteomes" id="UP001218218"/>
    </source>
</evidence>
<comment type="caution">
    <text evidence="1">The sequence shown here is derived from an EMBL/GenBank/DDBJ whole genome shotgun (WGS) entry which is preliminary data.</text>
</comment>
<dbReference type="Proteomes" id="UP001218218">
    <property type="component" value="Unassembled WGS sequence"/>
</dbReference>
<keyword evidence="2" id="KW-1185">Reference proteome</keyword>
<organism evidence="1 2">
    <name type="scientific">Mycena albidolilacea</name>
    <dbReference type="NCBI Taxonomy" id="1033008"/>
    <lineage>
        <taxon>Eukaryota</taxon>
        <taxon>Fungi</taxon>
        <taxon>Dikarya</taxon>
        <taxon>Basidiomycota</taxon>
        <taxon>Agaricomycotina</taxon>
        <taxon>Agaricomycetes</taxon>
        <taxon>Agaricomycetidae</taxon>
        <taxon>Agaricales</taxon>
        <taxon>Marasmiineae</taxon>
        <taxon>Mycenaceae</taxon>
        <taxon>Mycena</taxon>
    </lineage>
</organism>
<sequence length="505" mass="57676">MDFLFFSSVMGIMLLTIVMSYNILPDWVEVIFKVPKFYLLPHIKKCHGLYSFNYTKGVGQTDGEGVKRNWSWLNLAARSISVMGPGAHEDTIDNLCNSLLRKMVLAIPQATVHSRAFHLFSAGLREGHKEDLEKSEKLVRDREMDNEDSKNLYDYAEVEVTTMADVLAWIAMEEHARVSQDGTSGLVVKLGPFLIAGIEIQESQQLYARIVYLDHSADASVCQPEATQHQRRSQSICHHHYRLASDNWSQEDTLCNAQVDEALSAACYHMAQSVLFSLWGPGSWENKLQVLRQQDISGMNKRALNNEEKEENRKAGVLAGLVEDTDGKDVNAYSDPVELTVLFNLEIGEGCHMLSWIWYTESIKDADVGSDGSLHEDIHIEWTKARTRVDHWRKELILLKEEMRQVLKFCEWKASGWDQRVNCDWDVALALIEGLQAYPLAQAGQERAWERAWHDTWVAIHERAKIVMCNHIVDVMELLPLEVELEGDEQGVKDGYDTFDEEDFE</sequence>
<dbReference type="AlphaFoldDB" id="A0AAD7EPZ2"/>
<accession>A0AAD7EPZ2</accession>
<dbReference type="EMBL" id="JARIHO010000023">
    <property type="protein sequence ID" value="KAJ7343176.1"/>
    <property type="molecule type" value="Genomic_DNA"/>
</dbReference>
<dbReference type="Pfam" id="PF18758">
    <property type="entry name" value="KDZ"/>
    <property type="match status" value="1"/>
</dbReference>
<reference evidence="1" key="1">
    <citation type="submission" date="2023-03" db="EMBL/GenBank/DDBJ databases">
        <title>Massive genome expansion in bonnet fungi (Mycena s.s.) driven by repeated elements and novel gene families across ecological guilds.</title>
        <authorList>
            <consortium name="Lawrence Berkeley National Laboratory"/>
            <person name="Harder C.B."/>
            <person name="Miyauchi S."/>
            <person name="Viragh M."/>
            <person name="Kuo A."/>
            <person name="Thoen E."/>
            <person name="Andreopoulos B."/>
            <person name="Lu D."/>
            <person name="Skrede I."/>
            <person name="Drula E."/>
            <person name="Henrissat B."/>
            <person name="Morin E."/>
            <person name="Kohler A."/>
            <person name="Barry K."/>
            <person name="LaButti K."/>
            <person name="Morin E."/>
            <person name="Salamov A."/>
            <person name="Lipzen A."/>
            <person name="Mereny Z."/>
            <person name="Hegedus B."/>
            <person name="Baldrian P."/>
            <person name="Stursova M."/>
            <person name="Weitz H."/>
            <person name="Taylor A."/>
            <person name="Grigoriev I.V."/>
            <person name="Nagy L.G."/>
            <person name="Martin F."/>
            <person name="Kauserud H."/>
        </authorList>
    </citation>
    <scope>NUCLEOTIDE SEQUENCE</scope>
    <source>
        <strain evidence="1">CBHHK002</strain>
    </source>
</reference>
<proteinExistence type="predicted"/>
<name>A0AAD7EPZ2_9AGAR</name>
<dbReference type="InterPro" id="IPR040521">
    <property type="entry name" value="KDZ"/>
</dbReference>
<protein>
    <submittedName>
        <fullName evidence="1">Uncharacterized protein</fullName>
    </submittedName>
</protein>
<evidence type="ECO:0000313" key="1">
    <source>
        <dbReference type="EMBL" id="KAJ7343176.1"/>
    </source>
</evidence>
<gene>
    <name evidence="1" type="ORF">DFH08DRAFT_810681</name>
</gene>